<reference evidence="3" key="1">
    <citation type="journal article" date="2011" name="Cytogenet. Genome Res.">
        <title>Sequence of a turkey BAC clone identifies MHC Class III orthologs and supports ancient origins of immunological gene clusters.</title>
        <authorList>
            <person name="Chaves L.D."/>
            <person name="Krueth S.B."/>
            <person name="Bauer M.M."/>
            <person name="Reed K.M."/>
        </authorList>
    </citation>
    <scope>NUCLEOTIDE SEQUENCE</scope>
</reference>
<keyword evidence="2" id="KW-0472">Membrane</keyword>
<feature type="region of interest" description="Disordered" evidence="1">
    <location>
        <begin position="120"/>
        <end position="199"/>
    </location>
</feature>
<dbReference type="InterPro" id="IPR029073">
    <property type="entry name" value="DUF4661"/>
</dbReference>
<accession>E3T0B6</accession>
<dbReference type="PANTHER" id="PTHR14307:SF0">
    <property type="entry name" value="SI:CH73-25F10.6"/>
    <property type="match status" value="1"/>
</dbReference>
<proteinExistence type="predicted"/>
<dbReference type="EMBL" id="GU135838">
    <property type="protein sequence ID" value="ADO51766.1"/>
    <property type="molecule type" value="Genomic_DNA"/>
</dbReference>
<name>E3T0B6_MELGA</name>
<feature type="compositionally biased region" description="Low complexity" evidence="1">
    <location>
        <begin position="1"/>
        <end position="19"/>
    </location>
</feature>
<keyword evidence="2" id="KW-1133">Transmembrane helix</keyword>
<dbReference type="PANTHER" id="PTHR14307">
    <property type="entry name" value="C6ORF47 FAMILY MEMBER"/>
    <property type="match status" value="1"/>
</dbReference>
<evidence type="ECO:0000313" key="3">
    <source>
        <dbReference type="EMBL" id="ADO51766.1"/>
    </source>
</evidence>
<keyword evidence="2" id="KW-0812">Transmembrane</keyword>
<evidence type="ECO:0000256" key="2">
    <source>
        <dbReference type="SAM" id="Phobius"/>
    </source>
</evidence>
<feature type="transmembrane region" description="Helical" evidence="2">
    <location>
        <begin position="63"/>
        <end position="90"/>
    </location>
</feature>
<protein>
    <submittedName>
        <fullName evidence="3">G4-like protein</fullName>
    </submittedName>
</protein>
<evidence type="ECO:0000256" key="1">
    <source>
        <dbReference type="SAM" id="MobiDB-lite"/>
    </source>
</evidence>
<dbReference type="AlphaFoldDB" id="E3T0B6"/>
<sequence>MWRWARGAPWGRGPPWGRGDPPEDSAEPLEICLALSRRLFDLGALCCLGAARTALRALGAGRLLAAVGLGGAAGAWLQGLAAFLLAAAALRLLLQHLLLPLGAAYAAVQGLVLAASLRHPRRGEPDGRDPPESQREPGEDNGNNDDNDVGRWEGVKEQGFPPPWNCESPHGASGFSPPSHGALRPPPTEPWDSPTPVEP</sequence>
<feature type="compositionally biased region" description="Low complexity" evidence="1">
    <location>
        <begin position="190"/>
        <end position="199"/>
    </location>
</feature>
<feature type="transmembrane region" description="Helical" evidence="2">
    <location>
        <begin position="96"/>
        <end position="117"/>
    </location>
</feature>
<feature type="region of interest" description="Disordered" evidence="1">
    <location>
        <begin position="1"/>
        <end position="22"/>
    </location>
</feature>
<organism evidence="3">
    <name type="scientific">Meleagris gallopavo</name>
    <name type="common">Wild turkey</name>
    <dbReference type="NCBI Taxonomy" id="9103"/>
    <lineage>
        <taxon>Eukaryota</taxon>
        <taxon>Metazoa</taxon>
        <taxon>Chordata</taxon>
        <taxon>Craniata</taxon>
        <taxon>Vertebrata</taxon>
        <taxon>Euteleostomi</taxon>
        <taxon>Archelosauria</taxon>
        <taxon>Archosauria</taxon>
        <taxon>Dinosauria</taxon>
        <taxon>Saurischia</taxon>
        <taxon>Theropoda</taxon>
        <taxon>Coelurosauria</taxon>
        <taxon>Aves</taxon>
        <taxon>Neognathae</taxon>
        <taxon>Galloanserae</taxon>
        <taxon>Galliformes</taxon>
        <taxon>Phasianidae</taxon>
        <taxon>Meleagridinae</taxon>
        <taxon>Meleagris</taxon>
    </lineage>
</organism>
<feature type="compositionally biased region" description="Basic and acidic residues" evidence="1">
    <location>
        <begin position="122"/>
        <end position="138"/>
    </location>
</feature>